<keyword evidence="3" id="KW-1185">Reference proteome</keyword>
<organism evidence="2 3">
    <name type="scientific">Eragrostis curvula</name>
    <name type="common">weeping love grass</name>
    <dbReference type="NCBI Taxonomy" id="38414"/>
    <lineage>
        <taxon>Eukaryota</taxon>
        <taxon>Viridiplantae</taxon>
        <taxon>Streptophyta</taxon>
        <taxon>Embryophyta</taxon>
        <taxon>Tracheophyta</taxon>
        <taxon>Spermatophyta</taxon>
        <taxon>Magnoliopsida</taxon>
        <taxon>Liliopsida</taxon>
        <taxon>Poales</taxon>
        <taxon>Poaceae</taxon>
        <taxon>PACMAD clade</taxon>
        <taxon>Chloridoideae</taxon>
        <taxon>Eragrostideae</taxon>
        <taxon>Eragrostidinae</taxon>
        <taxon>Eragrostis</taxon>
    </lineage>
</organism>
<dbReference type="InterPro" id="IPR003871">
    <property type="entry name" value="RFA1B/D_OB_1st"/>
</dbReference>
<reference evidence="2 3" key="1">
    <citation type="journal article" date="2019" name="Sci. Rep.">
        <title>A high-quality genome of Eragrostis curvula grass provides insights into Poaceae evolution and supports new strategies to enhance forage quality.</title>
        <authorList>
            <person name="Carballo J."/>
            <person name="Santos B.A.C.M."/>
            <person name="Zappacosta D."/>
            <person name="Garbus I."/>
            <person name="Selva J.P."/>
            <person name="Gallo C.A."/>
            <person name="Diaz A."/>
            <person name="Albertini E."/>
            <person name="Caccamo M."/>
            <person name="Echenique V."/>
        </authorList>
    </citation>
    <scope>NUCLEOTIDE SEQUENCE [LARGE SCALE GENOMIC DNA]</scope>
    <source>
        <strain evidence="3">cv. Victoria</strain>
        <tissue evidence="2">Leaf</tissue>
    </source>
</reference>
<evidence type="ECO:0000313" key="2">
    <source>
        <dbReference type="EMBL" id="TVU32647.1"/>
    </source>
</evidence>
<dbReference type="AlphaFoldDB" id="A0A5J9VB62"/>
<sequence length="149" mass="17012">MSYNKLSELTTKGQSCSIKVKVIRLWDSINNKTEELMGLDMILMDEKMSLAYSPVQQRTIMKDDGSYRTKDIREIELLRGEKAKACKRRKLTKNDGYKQKYTRVTGRTNDFSVYIKIKARIDQVQQNSGGTCPATIATRCVVLDSSSDK</sequence>
<dbReference type="EMBL" id="RWGY01000011">
    <property type="protein sequence ID" value="TVU32647.1"/>
    <property type="molecule type" value="Genomic_DNA"/>
</dbReference>
<evidence type="ECO:0000259" key="1">
    <source>
        <dbReference type="Pfam" id="PF02721"/>
    </source>
</evidence>
<name>A0A5J9VB62_9POAL</name>
<protein>
    <recommendedName>
        <fullName evidence="1">Replication protein A 70 kDa DNA-binding subunit B/D first OB fold domain-containing protein</fullName>
    </recommendedName>
</protein>
<accession>A0A5J9VB62</accession>
<dbReference type="OrthoDB" id="671853at2759"/>
<comment type="caution">
    <text evidence="2">The sequence shown here is derived from an EMBL/GenBank/DDBJ whole genome shotgun (WGS) entry which is preliminary data.</text>
</comment>
<proteinExistence type="predicted"/>
<feature type="domain" description="Replication protein A 70 kDa DNA-binding subunit B/D first OB fold" evidence="1">
    <location>
        <begin position="3"/>
        <end position="79"/>
    </location>
</feature>
<dbReference type="Gramene" id="TVU32647">
    <property type="protein sequence ID" value="TVU32647"/>
    <property type="gene ID" value="EJB05_24388"/>
</dbReference>
<dbReference type="Proteomes" id="UP000324897">
    <property type="component" value="Chromosome 1"/>
</dbReference>
<gene>
    <name evidence="2" type="ORF">EJB05_24388</name>
</gene>
<evidence type="ECO:0000313" key="3">
    <source>
        <dbReference type="Proteomes" id="UP000324897"/>
    </source>
</evidence>
<dbReference type="Pfam" id="PF02721">
    <property type="entry name" value="DUF223"/>
    <property type="match status" value="1"/>
</dbReference>